<dbReference type="Proteomes" id="UP000704712">
    <property type="component" value="Unassembled WGS sequence"/>
</dbReference>
<evidence type="ECO:0000313" key="3">
    <source>
        <dbReference type="EMBL" id="KAF4145223.1"/>
    </source>
</evidence>
<accession>A0A833SWT6</accession>
<name>A0A833SWT6_PHYIN</name>
<dbReference type="EMBL" id="JAACNO010000753">
    <property type="protein sequence ID" value="KAF4145223.1"/>
    <property type="molecule type" value="Genomic_DNA"/>
</dbReference>
<evidence type="ECO:0000313" key="2">
    <source>
        <dbReference type="EMBL" id="KAF4040633.1"/>
    </source>
</evidence>
<reference evidence="2" key="1">
    <citation type="submission" date="2020-04" db="EMBL/GenBank/DDBJ databases">
        <title>Hybrid Assembly of Korean Phytophthora infestans isolates.</title>
        <authorList>
            <person name="Prokchorchik M."/>
            <person name="Lee Y."/>
            <person name="Seo J."/>
            <person name="Cho J.-H."/>
            <person name="Park Y.-E."/>
            <person name="Jang D.-C."/>
            <person name="Im J.-S."/>
            <person name="Choi J.-G."/>
            <person name="Park H.-J."/>
            <person name="Lee G.-B."/>
            <person name="Lee Y.-G."/>
            <person name="Hong S.-Y."/>
            <person name="Cho K."/>
            <person name="Sohn K.H."/>
        </authorList>
    </citation>
    <scope>NUCLEOTIDE SEQUENCE</scope>
    <source>
        <strain evidence="2">KR_1_A1</strain>
        <strain evidence="3">KR_2_A2</strain>
    </source>
</reference>
<dbReference type="AlphaFoldDB" id="A0A833SWT6"/>
<dbReference type="Proteomes" id="UP000602510">
    <property type="component" value="Unassembled WGS sequence"/>
</dbReference>
<evidence type="ECO:0000313" key="1">
    <source>
        <dbReference type="EMBL" id="KAF4027929.1"/>
    </source>
</evidence>
<protein>
    <submittedName>
        <fullName evidence="2">Uncharacterized protein</fullName>
    </submittedName>
</protein>
<gene>
    <name evidence="2" type="ORF">GN244_ATG07144</name>
    <name evidence="1" type="ORF">GN244_ATG20420</name>
    <name evidence="3" type="ORF">GN958_ATG05577</name>
</gene>
<dbReference type="EMBL" id="WSZM01000138">
    <property type="protein sequence ID" value="KAF4040633.1"/>
    <property type="molecule type" value="Genomic_DNA"/>
</dbReference>
<organism evidence="2 4">
    <name type="scientific">Phytophthora infestans</name>
    <name type="common">Potato late blight agent</name>
    <name type="synonym">Botrytis infestans</name>
    <dbReference type="NCBI Taxonomy" id="4787"/>
    <lineage>
        <taxon>Eukaryota</taxon>
        <taxon>Sar</taxon>
        <taxon>Stramenopiles</taxon>
        <taxon>Oomycota</taxon>
        <taxon>Peronosporomycetes</taxon>
        <taxon>Peronosporales</taxon>
        <taxon>Peronosporaceae</taxon>
        <taxon>Phytophthora</taxon>
    </lineage>
</organism>
<comment type="caution">
    <text evidence="2">The sequence shown here is derived from an EMBL/GenBank/DDBJ whole genome shotgun (WGS) entry which is preliminary data.</text>
</comment>
<evidence type="ECO:0000313" key="4">
    <source>
        <dbReference type="Proteomes" id="UP000602510"/>
    </source>
</evidence>
<keyword evidence="4" id="KW-1185">Reference proteome</keyword>
<proteinExistence type="predicted"/>
<dbReference type="EMBL" id="WSZM01001232">
    <property type="protein sequence ID" value="KAF4027929.1"/>
    <property type="molecule type" value="Genomic_DNA"/>
</dbReference>
<sequence length="81" mass="9201">MERREGRDGYVVSYETSGRTGNFAHTLDNHKKRTERGDIKGRDWMQPDISRFATRFPGLTTQDSLTVGMQGRVGLRSISLV</sequence>